<evidence type="ECO:0000256" key="1">
    <source>
        <dbReference type="SAM" id="MobiDB-lite"/>
    </source>
</evidence>
<dbReference type="Proteomes" id="UP001642540">
    <property type="component" value="Unassembled WGS sequence"/>
</dbReference>
<protein>
    <recommendedName>
        <fullName evidence="2">DUF5077 domain-containing protein</fullName>
    </recommendedName>
</protein>
<keyword evidence="4" id="KW-1185">Reference proteome</keyword>
<dbReference type="InterPro" id="IPR031712">
    <property type="entry name" value="DUF5077"/>
</dbReference>
<sequence>MCSNKKSAWVIPYGGNAFITKSESLANEIVTPCGIASWTSSSTIISLYFHSQYPGKVLAALRLRVPEGSSNVNIIMTHNSSTGSNTVAEPRELNLQGTDFQLVNCGIFSIPKAGYARMDIQGVEKTGPFFAEVSDLILLSESDSLLEPMYLRFVDDPADFYFGRRGPSVHLRYDLPDSSDTEYFYNEIFVPKEQDVVGAYFCAMGFSGGYFGMQVNSDDERRVLFSIWSEYNSDNPDEIPEEYKVSLIRKGEDVYVGEFGNEGSGAQSFLRYMWEPEKSYKFIVQARPINAENTMYTAWFNDGSTPNAWILIASFEKPKVSTYFKGPYSFSENFIPEMGYRERHCLFANQWACDATGNWMELTRGTYTADATAAKETRMDVSGGVGIDGDRTKFFLRNCGFFSDRVTPGTEFDRESSGTLPPVDVSLLP</sequence>
<dbReference type="EMBL" id="CAXLJM020000072">
    <property type="protein sequence ID" value="CAL8127291.1"/>
    <property type="molecule type" value="Genomic_DNA"/>
</dbReference>
<name>A0ABP1RFK9_9HEXA</name>
<proteinExistence type="predicted"/>
<feature type="domain" description="DUF5077" evidence="2">
    <location>
        <begin position="11"/>
        <end position="141"/>
    </location>
</feature>
<organism evidence="3 4">
    <name type="scientific">Orchesella dallaii</name>
    <dbReference type="NCBI Taxonomy" id="48710"/>
    <lineage>
        <taxon>Eukaryota</taxon>
        <taxon>Metazoa</taxon>
        <taxon>Ecdysozoa</taxon>
        <taxon>Arthropoda</taxon>
        <taxon>Hexapoda</taxon>
        <taxon>Collembola</taxon>
        <taxon>Entomobryomorpha</taxon>
        <taxon>Entomobryoidea</taxon>
        <taxon>Orchesellidae</taxon>
        <taxon>Orchesellinae</taxon>
        <taxon>Orchesella</taxon>
    </lineage>
</organism>
<dbReference type="InterPro" id="IPR021862">
    <property type="entry name" value="DUF3472"/>
</dbReference>
<comment type="caution">
    <text evidence="3">The sequence shown here is derived from an EMBL/GenBank/DDBJ whole genome shotgun (WGS) entry which is preliminary data.</text>
</comment>
<feature type="region of interest" description="Disordered" evidence="1">
    <location>
        <begin position="410"/>
        <end position="429"/>
    </location>
</feature>
<gene>
    <name evidence="3" type="ORF">ODALV1_LOCUS21767</name>
</gene>
<dbReference type="Pfam" id="PF11958">
    <property type="entry name" value="DUF3472"/>
    <property type="match status" value="1"/>
</dbReference>
<reference evidence="3 4" key="1">
    <citation type="submission" date="2024-08" db="EMBL/GenBank/DDBJ databases">
        <authorList>
            <person name="Cucini C."/>
            <person name="Frati F."/>
        </authorList>
    </citation>
    <scope>NUCLEOTIDE SEQUENCE [LARGE SCALE GENOMIC DNA]</scope>
</reference>
<evidence type="ECO:0000313" key="4">
    <source>
        <dbReference type="Proteomes" id="UP001642540"/>
    </source>
</evidence>
<evidence type="ECO:0000313" key="3">
    <source>
        <dbReference type="EMBL" id="CAL8127291.1"/>
    </source>
</evidence>
<accession>A0ABP1RFK9</accession>
<evidence type="ECO:0000259" key="2">
    <source>
        <dbReference type="Pfam" id="PF16871"/>
    </source>
</evidence>
<dbReference type="Pfam" id="PF16871">
    <property type="entry name" value="DUF5077"/>
    <property type="match status" value="1"/>
</dbReference>